<dbReference type="AlphaFoldDB" id="A0A368L7U9"/>
<reference evidence="1 2" key="1">
    <citation type="journal article" date="2018" name="Int. J. Syst. Evol. Microbiol.">
        <title>Parvibium lacunae gen. nov., sp. nov., a new member of the family Alcaligenaceae isolated from a freshwater pond.</title>
        <authorList>
            <person name="Chen W.M."/>
            <person name="Xie P.B."/>
            <person name="Hsu M.Y."/>
            <person name="Sheu S.Y."/>
        </authorList>
    </citation>
    <scope>NUCLEOTIDE SEQUENCE [LARGE SCALE GENOMIC DNA]</scope>
    <source>
        <strain evidence="1 2">KMB9</strain>
    </source>
</reference>
<proteinExistence type="predicted"/>
<organism evidence="1 2">
    <name type="scientific">Parvibium lacunae</name>
    <dbReference type="NCBI Taxonomy" id="1888893"/>
    <lineage>
        <taxon>Bacteria</taxon>
        <taxon>Pseudomonadati</taxon>
        <taxon>Pseudomonadota</taxon>
        <taxon>Betaproteobacteria</taxon>
        <taxon>Burkholderiales</taxon>
        <taxon>Alcaligenaceae</taxon>
        <taxon>Parvibium</taxon>
    </lineage>
</organism>
<keyword evidence="2" id="KW-1185">Reference proteome</keyword>
<evidence type="ECO:0000313" key="1">
    <source>
        <dbReference type="EMBL" id="RCS59745.1"/>
    </source>
</evidence>
<gene>
    <name evidence="1" type="ORF">DU000_03285</name>
</gene>
<evidence type="ECO:0000313" key="2">
    <source>
        <dbReference type="Proteomes" id="UP000252357"/>
    </source>
</evidence>
<dbReference type="Proteomes" id="UP000252357">
    <property type="component" value="Unassembled WGS sequence"/>
</dbReference>
<accession>A0A368L7U9</accession>
<protein>
    <submittedName>
        <fullName evidence="1">Uncharacterized protein</fullName>
    </submittedName>
</protein>
<comment type="caution">
    <text evidence="1">The sequence shown here is derived from an EMBL/GenBank/DDBJ whole genome shotgun (WGS) entry which is preliminary data.</text>
</comment>
<name>A0A368L7U9_9BURK</name>
<sequence length="66" mass="7445">MSGILVNGRDFELHRASLWKPCFGIYNIADKLTERNRMIVVEKIKHGDYEHAAGHAEIFMSEGGAI</sequence>
<dbReference type="EMBL" id="QPGB01000001">
    <property type="protein sequence ID" value="RCS59745.1"/>
    <property type="molecule type" value="Genomic_DNA"/>
</dbReference>